<evidence type="ECO:0000313" key="7">
    <source>
        <dbReference type="EMBL" id="TBU11640.1"/>
    </source>
</evidence>
<evidence type="ECO:0000256" key="2">
    <source>
        <dbReference type="ARBA" id="ARBA00005424"/>
    </source>
</evidence>
<dbReference type="STRING" id="1176355.A0A4Q9M3E3"/>
<proteinExistence type="inferred from homology"/>
<evidence type="ECO:0000256" key="1">
    <source>
        <dbReference type="ARBA" id="ARBA00004604"/>
    </source>
</evidence>
<evidence type="ECO:0000313" key="11">
    <source>
        <dbReference type="Proteomes" id="UP000292362"/>
    </source>
</evidence>
<dbReference type="Proteomes" id="UP000292282">
    <property type="component" value="Unassembled WGS sequence"/>
</dbReference>
<dbReference type="VEuPathDB" id="MicrosporidiaDB:CWI38_0176p0010"/>
<keyword evidence="5" id="KW-0539">Nucleus</keyword>
<evidence type="ECO:0000256" key="3">
    <source>
        <dbReference type="ARBA" id="ARBA00022517"/>
    </source>
</evidence>
<evidence type="ECO:0000313" key="8">
    <source>
        <dbReference type="EMBL" id="TBU19903.1"/>
    </source>
</evidence>
<dbReference type="EMBL" id="PITK01000055">
    <property type="protein sequence ID" value="TBU20538.1"/>
    <property type="molecule type" value="Genomic_DNA"/>
</dbReference>
<dbReference type="PANTHER" id="PTHR12642">
    <property type="entry name" value="RIBOSOME BIOGENESIS PROTEIN NSA2 HOMOLOG"/>
    <property type="match status" value="1"/>
</dbReference>
<keyword evidence="9" id="KW-0687">Ribonucleoprotein</keyword>
<evidence type="ECO:0000256" key="5">
    <source>
        <dbReference type="ARBA" id="ARBA00023242"/>
    </source>
</evidence>
<accession>A0A4Q9M3E3</accession>
<dbReference type="AlphaFoldDB" id="A0A4Q9M3E3"/>
<evidence type="ECO:0000313" key="10">
    <source>
        <dbReference type="Proteomes" id="UP000292282"/>
    </source>
</evidence>
<evidence type="ECO:0000256" key="4">
    <source>
        <dbReference type="ARBA" id="ARBA00022552"/>
    </source>
</evidence>
<dbReference type="GO" id="GO:0005840">
    <property type="term" value="C:ribosome"/>
    <property type="evidence" value="ECO:0007669"/>
    <property type="project" value="UniProtKB-KW"/>
</dbReference>
<keyword evidence="3" id="KW-0690">Ribosome biogenesis</keyword>
<dbReference type="Gene3D" id="2.40.10.310">
    <property type="match status" value="1"/>
</dbReference>
<keyword evidence="4" id="KW-0698">rRNA processing</keyword>
<dbReference type="Proteomes" id="UP000292362">
    <property type="component" value="Unassembled WGS sequence"/>
</dbReference>
<dbReference type="GO" id="GO:0005730">
    <property type="term" value="C:nucleolus"/>
    <property type="evidence" value="ECO:0007669"/>
    <property type="project" value="UniProtKB-SubCell"/>
</dbReference>
<sequence>MGQNNFIEEFIKRHGRRLDYDSKNEKRIAREPHKISKLARKLHGHRAIMFHQSRRTQKIAIKKEICKKTKTVEPIETSAIPHFLLDRDIKESTNISKEKQKKSIKLRKYAVPIPKVKGISEAEVFSVMKSGKRRTNTYKRKVNKPCFVSDQFTRKPPKFERFIRPMALRFRKAHVTHPELKTTHTLPIIGIKQNPHSELFTSLGVLSKGSVIEVNVSELAMLSESGNIIWGKYAQITNHPENDGCVNAILLI</sequence>
<dbReference type="OrthoDB" id="1847590at2759"/>
<dbReference type="FunFam" id="2.40.10.310:FF:000001">
    <property type="entry name" value="NSA2, ribosome biogenesis homolog"/>
    <property type="match status" value="1"/>
</dbReference>
<dbReference type="VEuPathDB" id="MicrosporidiaDB:CWI37_2301p0010"/>
<keyword evidence="9" id="KW-0689">Ribosomal protein</keyword>
<dbReference type="GO" id="GO:0030684">
    <property type="term" value="C:preribosome"/>
    <property type="evidence" value="ECO:0007669"/>
    <property type="project" value="UniProtKB-ARBA"/>
</dbReference>
<evidence type="ECO:0000313" key="6">
    <source>
        <dbReference type="EMBL" id="TBT97387.1"/>
    </source>
</evidence>
<dbReference type="InterPro" id="IPR022309">
    <property type="entry name" value="Ribosomal_Se8/biogenesis_NSA2"/>
</dbReference>
<evidence type="ECO:0000313" key="9">
    <source>
        <dbReference type="EMBL" id="TBU20538.1"/>
    </source>
</evidence>
<dbReference type="EMBL" id="PITK01001103">
    <property type="protein sequence ID" value="TBU11640.1"/>
    <property type="molecule type" value="Genomic_DNA"/>
</dbReference>
<comment type="similarity">
    <text evidence="2">Belongs to the eukaryotic ribosomal protein eS8 family. Ribosome biogenesis protein NSA2 subfamily.</text>
</comment>
<comment type="caution">
    <text evidence="9">The sequence shown here is derived from an EMBL/GenBank/DDBJ whole genome shotgun (WGS) entry which is preliminary data.</text>
</comment>
<dbReference type="EMBL" id="PITK01000176">
    <property type="protein sequence ID" value="TBU19903.1"/>
    <property type="molecule type" value="Genomic_DNA"/>
</dbReference>
<reference evidence="10 11" key="1">
    <citation type="submission" date="2017-12" db="EMBL/GenBank/DDBJ databases">
        <authorList>
            <person name="Pombert J.-F."/>
            <person name="Haag K.L."/>
            <person name="Ebert D."/>
        </authorList>
    </citation>
    <scope>NUCLEOTIDE SEQUENCE [LARGE SCALE GENOMIC DNA]</scope>
    <source>
        <strain evidence="6">FI-OER-3-3</strain>
        <strain evidence="9">IL-G-3</strain>
    </source>
</reference>
<dbReference type="Pfam" id="PF01201">
    <property type="entry name" value="Ribosomal_S8e"/>
    <property type="match status" value="1"/>
</dbReference>
<organism evidence="9 10">
    <name type="scientific">Hamiltosporidium tvaerminnensis</name>
    <dbReference type="NCBI Taxonomy" id="1176355"/>
    <lineage>
        <taxon>Eukaryota</taxon>
        <taxon>Fungi</taxon>
        <taxon>Fungi incertae sedis</taxon>
        <taxon>Microsporidia</taxon>
        <taxon>Dubosqiidae</taxon>
        <taxon>Hamiltosporidium</taxon>
    </lineage>
</organism>
<dbReference type="VEuPathDB" id="MicrosporidiaDB:CWI38_0055p0010"/>
<dbReference type="VEuPathDB" id="MicrosporidiaDB:CWI38_1103p0010"/>
<dbReference type="InterPro" id="IPR039411">
    <property type="entry name" value="NSA2_fam"/>
</dbReference>
<name>A0A4Q9M3E3_9MICR</name>
<protein>
    <submittedName>
        <fullName evidence="9">Ribosomal protein S8e</fullName>
    </submittedName>
</protein>
<gene>
    <name evidence="6" type="ORF">CWI37_2301p0010</name>
    <name evidence="9" type="ORF">CWI38_0055p0010</name>
    <name evidence="8" type="ORF">CWI38_0176p0010</name>
    <name evidence="7" type="ORF">CWI38_1103p0010</name>
</gene>
<comment type="subcellular location">
    <subcellularLocation>
        <location evidence="1">Nucleus</location>
        <location evidence="1">Nucleolus</location>
    </subcellularLocation>
</comment>
<keyword evidence="10" id="KW-1185">Reference proteome</keyword>
<dbReference type="GO" id="GO:0042273">
    <property type="term" value="P:ribosomal large subunit biogenesis"/>
    <property type="evidence" value="ECO:0007669"/>
    <property type="project" value="UniProtKB-ARBA"/>
</dbReference>
<dbReference type="EMBL" id="PITJ01002301">
    <property type="protein sequence ID" value="TBT97387.1"/>
    <property type="molecule type" value="Genomic_DNA"/>
</dbReference>
<dbReference type="GO" id="GO:0006364">
    <property type="term" value="P:rRNA processing"/>
    <property type="evidence" value="ECO:0007669"/>
    <property type="project" value="UniProtKB-KW"/>
</dbReference>